<evidence type="ECO:0000313" key="1">
    <source>
        <dbReference type="EMBL" id="APT90481.1"/>
    </source>
</evidence>
<proteinExistence type="predicted"/>
<dbReference type="Proteomes" id="UP000185469">
    <property type="component" value="Chromosome"/>
</dbReference>
<protein>
    <submittedName>
        <fullName evidence="1">Uncharacterized protein</fullName>
    </submittedName>
</protein>
<keyword evidence="2" id="KW-1185">Reference proteome</keyword>
<name>A0A1L7CXE4_9CORY</name>
<reference evidence="1 2" key="1">
    <citation type="submission" date="2014-08" db="EMBL/GenBank/DDBJ databases">
        <title>Complete genome sequence of Corynebacterium sphenisci CECT 5990(T) (=DSM 44792(T)), isolated from healthy wild penguins.</title>
        <authorList>
            <person name="Ruckert C."/>
            <person name="Albersmeier A."/>
            <person name="Winkler A."/>
            <person name="Kalinowski J."/>
        </authorList>
    </citation>
    <scope>NUCLEOTIDE SEQUENCE [LARGE SCALE GENOMIC DNA]</scope>
    <source>
        <strain evidence="1 2">DSM 44792</strain>
    </source>
</reference>
<dbReference type="RefSeq" id="WP_075691732.1">
    <property type="nucleotide sequence ID" value="NZ_CP009248.1"/>
</dbReference>
<evidence type="ECO:0000313" key="2">
    <source>
        <dbReference type="Proteomes" id="UP000185469"/>
    </source>
</evidence>
<dbReference type="EMBL" id="CP009248">
    <property type="protein sequence ID" value="APT90481.1"/>
    <property type="molecule type" value="Genomic_DNA"/>
</dbReference>
<accession>A0A1L7CXE4</accession>
<sequence length="72" mass="7452">MSGREVLHDGGVLAAEVGHAGGVLKPCLQTLRVVVDGEEPVLLIGALRVSDPAELQRLVDAARVAMQGVLPT</sequence>
<organism evidence="1 2">
    <name type="scientific">Corynebacterium sphenisci DSM 44792</name>
    <dbReference type="NCBI Taxonomy" id="1437874"/>
    <lineage>
        <taxon>Bacteria</taxon>
        <taxon>Bacillati</taxon>
        <taxon>Actinomycetota</taxon>
        <taxon>Actinomycetes</taxon>
        <taxon>Mycobacteriales</taxon>
        <taxon>Corynebacteriaceae</taxon>
        <taxon>Corynebacterium</taxon>
    </lineage>
</organism>
<dbReference type="AlphaFoldDB" id="A0A1L7CXE4"/>
<gene>
    <name evidence="1" type="ORF">CSPHI_04870</name>
</gene>
<dbReference type="STRING" id="1437874.CSPHI_04870"/>
<dbReference type="KEGG" id="csph:CSPHI_04870"/>